<dbReference type="AlphaFoldDB" id="A0A1H4CR28"/>
<evidence type="ECO:0000256" key="3">
    <source>
        <dbReference type="ARBA" id="ARBA00023163"/>
    </source>
</evidence>
<dbReference type="InterPro" id="IPR000485">
    <property type="entry name" value="AsnC-type_HTH_dom"/>
</dbReference>
<dbReference type="PROSITE" id="PS50956">
    <property type="entry name" value="HTH_ASNC_2"/>
    <property type="match status" value="1"/>
</dbReference>
<dbReference type="Gene3D" id="3.30.70.920">
    <property type="match status" value="1"/>
</dbReference>
<dbReference type="InterPro" id="IPR036390">
    <property type="entry name" value="WH_DNA-bd_sf"/>
</dbReference>
<evidence type="ECO:0000256" key="2">
    <source>
        <dbReference type="ARBA" id="ARBA00023125"/>
    </source>
</evidence>
<organism evidence="5 6">
    <name type="scientific">Pedobacter hartonius</name>
    <dbReference type="NCBI Taxonomy" id="425514"/>
    <lineage>
        <taxon>Bacteria</taxon>
        <taxon>Pseudomonadati</taxon>
        <taxon>Bacteroidota</taxon>
        <taxon>Sphingobacteriia</taxon>
        <taxon>Sphingobacteriales</taxon>
        <taxon>Sphingobacteriaceae</taxon>
        <taxon>Pedobacter</taxon>
    </lineage>
</organism>
<dbReference type="InterPro" id="IPR019887">
    <property type="entry name" value="Tscrpt_reg_AsnC/Lrp_C"/>
</dbReference>
<dbReference type="SUPFAM" id="SSF46785">
    <property type="entry name" value="Winged helix' DNA-binding domain"/>
    <property type="match status" value="1"/>
</dbReference>
<reference evidence="5 6" key="1">
    <citation type="submission" date="2016-10" db="EMBL/GenBank/DDBJ databases">
        <authorList>
            <person name="de Groot N.N."/>
        </authorList>
    </citation>
    <scope>NUCLEOTIDE SEQUENCE [LARGE SCALE GENOMIC DNA]</scope>
    <source>
        <strain evidence="5 6">DSM 19033</strain>
    </source>
</reference>
<gene>
    <name evidence="5" type="ORF">SAMN05443550_104147</name>
</gene>
<dbReference type="Pfam" id="PF13412">
    <property type="entry name" value="HTH_24"/>
    <property type="match status" value="1"/>
</dbReference>
<dbReference type="EMBL" id="FNRA01000004">
    <property type="protein sequence ID" value="SEA62758.1"/>
    <property type="molecule type" value="Genomic_DNA"/>
</dbReference>
<dbReference type="GO" id="GO:0005829">
    <property type="term" value="C:cytosol"/>
    <property type="evidence" value="ECO:0007669"/>
    <property type="project" value="TreeGrafter"/>
</dbReference>
<evidence type="ECO:0000259" key="4">
    <source>
        <dbReference type="PROSITE" id="PS50956"/>
    </source>
</evidence>
<dbReference type="Pfam" id="PF01037">
    <property type="entry name" value="AsnC_trans_reg"/>
    <property type="match status" value="1"/>
</dbReference>
<dbReference type="GO" id="GO:0043565">
    <property type="term" value="F:sequence-specific DNA binding"/>
    <property type="evidence" value="ECO:0007669"/>
    <property type="project" value="InterPro"/>
</dbReference>
<sequence length="156" mass="17829">MNPHLDPTDLGILNLLQENGRLTNKELAYNLNRTISPIFDRRKRLEELGYIKKYVAVLDREKITASMVAFPQIVLNSHSEYALASFQRSVIEFPEVLECYHITGNYDFMLKIIIPDMHAYNTFLRQKIATLENVGNVHSSLVISQAKAEIGLPILL</sequence>
<dbReference type="InterPro" id="IPR011008">
    <property type="entry name" value="Dimeric_a/b-barrel"/>
</dbReference>
<dbReference type="RefSeq" id="WP_090556286.1">
    <property type="nucleotide sequence ID" value="NZ_FNRA01000004.1"/>
</dbReference>
<dbReference type="Proteomes" id="UP000198850">
    <property type="component" value="Unassembled WGS sequence"/>
</dbReference>
<dbReference type="PRINTS" id="PR00033">
    <property type="entry name" value="HTHASNC"/>
</dbReference>
<dbReference type="GO" id="GO:0043200">
    <property type="term" value="P:response to amino acid"/>
    <property type="evidence" value="ECO:0007669"/>
    <property type="project" value="TreeGrafter"/>
</dbReference>
<name>A0A1H4CR28_9SPHI</name>
<dbReference type="InterPro" id="IPR036388">
    <property type="entry name" value="WH-like_DNA-bd_sf"/>
</dbReference>
<feature type="domain" description="HTH asnC-type" evidence="4">
    <location>
        <begin position="5"/>
        <end position="71"/>
    </location>
</feature>
<protein>
    <submittedName>
        <fullName evidence="5">Lrp/AsnC family transcriptional regulator, leucine-responsive regulatory protein</fullName>
    </submittedName>
</protein>
<keyword evidence="6" id="KW-1185">Reference proteome</keyword>
<accession>A0A1H4CR28</accession>
<dbReference type="InterPro" id="IPR019888">
    <property type="entry name" value="Tscrpt_reg_AsnC-like"/>
</dbReference>
<keyword evidence="1" id="KW-0805">Transcription regulation</keyword>
<dbReference type="Gene3D" id="1.10.10.10">
    <property type="entry name" value="Winged helix-like DNA-binding domain superfamily/Winged helix DNA-binding domain"/>
    <property type="match status" value="1"/>
</dbReference>
<dbReference type="SUPFAM" id="SSF54909">
    <property type="entry name" value="Dimeric alpha+beta barrel"/>
    <property type="match status" value="1"/>
</dbReference>
<dbReference type="PANTHER" id="PTHR30154">
    <property type="entry name" value="LEUCINE-RESPONSIVE REGULATORY PROTEIN"/>
    <property type="match status" value="1"/>
</dbReference>
<keyword evidence="3" id="KW-0804">Transcription</keyword>
<dbReference type="STRING" id="425514.SAMN05443550_104147"/>
<dbReference type="OrthoDB" id="9800326at2"/>
<evidence type="ECO:0000313" key="5">
    <source>
        <dbReference type="EMBL" id="SEA62758.1"/>
    </source>
</evidence>
<keyword evidence="2" id="KW-0238">DNA-binding</keyword>
<evidence type="ECO:0000256" key="1">
    <source>
        <dbReference type="ARBA" id="ARBA00023015"/>
    </source>
</evidence>
<evidence type="ECO:0000313" key="6">
    <source>
        <dbReference type="Proteomes" id="UP000198850"/>
    </source>
</evidence>
<dbReference type="SMART" id="SM00344">
    <property type="entry name" value="HTH_ASNC"/>
    <property type="match status" value="1"/>
</dbReference>
<proteinExistence type="predicted"/>
<dbReference type="PANTHER" id="PTHR30154:SF34">
    <property type="entry name" value="TRANSCRIPTIONAL REGULATOR AZLB"/>
    <property type="match status" value="1"/>
</dbReference>